<sequence>MKFLQLLCIALLLSTAFAAPQAASNATEAEVLLNSRVEKLADLKSEIEKMKHDGKFKDRGGLFDAVAALATAAGQILG</sequence>
<accession>A0A7E4VUD0</accession>
<keyword evidence="1" id="KW-0732">Signal</keyword>
<evidence type="ECO:0000313" key="2">
    <source>
        <dbReference type="Proteomes" id="UP000492821"/>
    </source>
</evidence>
<dbReference type="WBParaSite" id="Pan_g3557.t1">
    <property type="protein sequence ID" value="Pan_g3557.t1"/>
    <property type="gene ID" value="Pan_g3557"/>
</dbReference>
<proteinExistence type="predicted"/>
<reference evidence="3" key="2">
    <citation type="submission" date="2020-10" db="UniProtKB">
        <authorList>
            <consortium name="WormBaseParasite"/>
        </authorList>
    </citation>
    <scope>IDENTIFICATION</scope>
</reference>
<name>A0A7E4VUD0_PANRE</name>
<keyword evidence="2" id="KW-1185">Reference proteome</keyword>
<organism evidence="2 3">
    <name type="scientific">Panagrellus redivivus</name>
    <name type="common">Microworm</name>
    <dbReference type="NCBI Taxonomy" id="6233"/>
    <lineage>
        <taxon>Eukaryota</taxon>
        <taxon>Metazoa</taxon>
        <taxon>Ecdysozoa</taxon>
        <taxon>Nematoda</taxon>
        <taxon>Chromadorea</taxon>
        <taxon>Rhabditida</taxon>
        <taxon>Tylenchina</taxon>
        <taxon>Panagrolaimomorpha</taxon>
        <taxon>Panagrolaimoidea</taxon>
        <taxon>Panagrolaimidae</taxon>
        <taxon>Panagrellus</taxon>
    </lineage>
</organism>
<reference evidence="2" key="1">
    <citation type="journal article" date="2013" name="Genetics">
        <title>The draft genome and transcriptome of Panagrellus redivivus are shaped by the harsh demands of a free-living lifestyle.</title>
        <authorList>
            <person name="Srinivasan J."/>
            <person name="Dillman A.R."/>
            <person name="Macchietto M.G."/>
            <person name="Heikkinen L."/>
            <person name="Lakso M."/>
            <person name="Fracchia K.M."/>
            <person name="Antoshechkin I."/>
            <person name="Mortazavi A."/>
            <person name="Wong G."/>
            <person name="Sternberg P.W."/>
        </authorList>
    </citation>
    <scope>NUCLEOTIDE SEQUENCE [LARGE SCALE GENOMIC DNA]</scope>
    <source>
        <strain evidence="2">MT8872</strain>
    </source>
</reference>
<evidence type="ECO:0000313" key="3">
    <source>
        <dbReference type="WBParaSite" id="Pan_g3557.t1"/>
    </source>
</evidence>
<dbReference type="AlphaFoldDB" id="A0A7E4VUD0"/>
<dbReference type="Proteomes" id="UP000492821">
    <property type="component" value="Unassembled WGS sequence"/>
</dbReference>
<protein>
    <submittedName>
        <fullName evidence="3">Secreted protein</fullName>
    </submittedName>
</protein>
<evidence type="ECO:0000256" key="1">
    <source>
        <dbReference type="SAM" id="SignalP"/>
    </source>
</evidence>
<feature type="chain" id="PRO_5028864442" evidence="1">
    <location>
        <begin position="19"/>
        <end position="78"/>
    </location>
</feature>
<feature type="signal peptide" evidence="1">
    <location>
        <begin position="1"/>
        <end position="18"/>
    </location>
</feature>